<dbReference type="Proteomes" id="UP000316968">
    <property type="component" value="Chromosome"/>
</dbReference>
<sequence>MIGQVFSGRYEIMERVGGGGMALVYKALDLLLNRHVAVKVLRQQFIHDDEFIRRFRREAQSAASLSHPNIVSIYDVGQEGETPYIVMEYIEGQDLDQVIKERAPLPVEEAVRFASQICDALDHAHTNQIIHRDIKPHNILIGRGGRVKVTDFGIARAVTSTTITQTGSVVGSVHYFSPEHAKGVNAGEKSDLYSLGIVIYQMLTGALPFEGESPISVALKHLQDEFEEPRKLNPMIPQSVENIIVRAMRKNPSERYASAAEMQSDLDTCLLPSRRDEQKMLFDEKDDVDRTLVVPAIRSSYTSAPDMQRSDSADKGKGKTKPAGKKSWKKPAIIIGSTLLFLAIVFIAVMLWSRQFVVPETTVPNVIGLTEDEARTTLAARKLEVEGVKYEYDPSTEAGIVFRQSKLEGLSVKEGAALILTVGSEKPLTEMPKLTESSYDEARRDLVALGVTEDRIVREEQFDDSDPETVIAQQPQASEDFDPEQATVTLTVSMGVEEKEVPEVVGKTRQEALDAINGQALAPSSSEEPSFTVEKGKVISQEPQAGTELKPSEVVKFVVSSGVPPEALNFTVQVPVEPSAEGVATKVRIEYSDARGDRIEWGRDTISSVRIFPVALVLAPNRNGVVMVYRDNQLISSYPVDYTEASRGTFQQPEVPAEEPEVTPPPEPQPADPPADNAGEQPVEGEEAPEEGAAPSGEGSTENAPEETAPEEPAQEGTDEEVTEEEPTGDPSALAPPGQAVSAGKVEKAALKSNGNSSSNGKGNGNGNGNGNGKNKENPNGK</sequence>
<evidence type="ECO:0000256" key="6">
    <source>
        <dbReference type="ARBA" id="ARBA00022777"/>
    </source>
</evidence>
<feature type="compositionally biased region" description="Pro residues" evidence="14">
    <location>
        <begin position="662"/>
        <end position="673"/>
    </location>
</feature>
<dbReference type="Gene3D" id="3.30.200.20">
    <property type="entry name" value="Phosphorylase Kinase, domain 1"/>
    <property type="match status" value="1"/>
</dbReference>
<dbReference type="SMART" id="SM00220">
    <property type="entry name" value="S_TKc"/>
    <property type="match status" value="1"/>
</dbReference>
<keyword evidence="15" id="KW-0472">Membrane</keyword>
<feature type="transmembrane region" description="Helical" evidence="15">
    <location>
        <begin position="332"/>
        <end position="352"/>
    </location>
</feature>
<dbReference type="OrthoDB" id="9788659at2"/>
<feature type="domain" description="Protein kinase" evidence="16">
    <location>
        <begin position="10"/>
        <end position="270"/>
    </location>
</feature>
<feature type="compositionally biased region" description="Low complexity" evidence="14">
    <location>
        <begin position="691"/>
        <end position="703"/>
    </location>
</feature>
<feature type="domain" description="PASTA" evidence="17">
    <location>
        <begin position="357"/>
        <end position="424"/>
    </location>
</feature>
<evidence type="ECO:0000256" key="11">
    <source>
        <dbReference type="ARBA" id="ARBA00060432"/>
    </source>
</evidence>
<dbReference type="PROSITE" id="PS50011">
    <property type="entry name" value="PROTEIN_KINASE_DOM"/>
    <property type="match status" value="1"/>
</dbReference>
<reference evidence="18 19" key="1">
    <citation type="submission" date="2019-06" db="EMBL/GenBank/DDBJ databases">
        <title>Saccharibacillus brassicae sp. nov., an endophytic bacterium isolated from Chinese cabbage seeds (Brassica pekinensis).</title>
        <authorList>
            <person name="Jiang L."/>
            <person name="Lee J."/>
            <person name="Kim S.W."/>
        </authorList>
    </citation>
    <scope>NUCLEOTIDE SEQUENCE [LARGE SCALE GENOMIC DNA]</scope>
    <source>
        <strain evidence="19">KCTC 43072 / ATSA2</strain>
    </source>
</reference>
<keyword evidence="3" id="KW-0309">Germination</keyword>
<evidence type="ECO:0000256" key="7">
    <source>
        <dbReference type="ARBA" id="ARBA00022840"/>
    </source>
</evidence>
<dbReference type="InterPro" id="IPR011009">
    <property type="entry name" value="Kinase-like_dom_sf"/>
</dbReference>
<feature type="domain" description="PASTA" evidence="17">
    <location>
        <begin position="495"/>
        <end position="561"/>
    </location>
</feature>
<evidence type="ECO:0000256" key="14">
    <source>
        <dbReference type="SAM" id="MobiDB-lite"/>
    </source>
</evidence>
<dbReference type="PROSITE" id="PS00108">
    <property type="entry name" value="PROTEIN_KINASE_ST"/>
    <property type="match status" value="1"/>
</dbReference>
<dbReference type="EC" id="2.7.11.1" evidence="1"/>
<keyword evidence="6 18" id="KW-0418">Kinase</keyword>
<dbReference type="InterPro" id="IPR005543">
    <property type="entry name" value="PASTA_dom"/>
</dbReference>
<dbReference type="EMBL" id="CP041217">
    <property type="protein sequence ID" value="QDH19728.1"/>
    <property type="molecule type" value="Genomic_DNA"/>
</dbReference>
<dbReference type="GO" id="GO:0005524">
    <property type="term" value="F:ATP binding"/>
    <property type="evidence" value="ECO:0007669"/>
    <property type="project" value="UniProtKB-UniRule"/>
</dbReference>
<dbReference type="FunFam" id="1.10.510.10:FF:000021">
    <property type="entry name" value="Serine/threonine protein kinase"/>
    <property type="match status" value="1"/>
</dbReference>
<keyword evidence="5 13" id="KW-0547">Nucleotide-binding</keyword>
<feature type="domain" description="PASTA" evidence="17">
    <location>
        <begin position="425"/>
        <end position="494"/>
    </location>
</feature>
<dbReference type="Pfam" id="PF00069">
    <property type="entry name" value="Pkinase"/>
    <property type="match status" value="1"/>
</dbReference>
<gene>
    <name evidence="18" type="primary">pknB</name>
    <name evidence="18" type="ORF">FFV09_01915</name>
</gene>
<dbReference type="PANTHER" id="PTHR43289">
    <property type="entry name" value="MITOGEN-ACTIVATED PROTEIN KINASE KINASE KINASE 20-RELATED"/>
    <property type="match status" value="1"/>
</dbReference>
<comment type="subcellular location">
    <subcellularLocation>
        <location evidence="11">Spore membrane</location>
        <topology evidence="11">Single-pass type II membrane protein</topology>
    </subcellularLocation>
</comment>
<keyword evidence="15" id="KW-0812">Transmembrane</keyword>
<comment type="catalytic activity">
    <reaction evidence="10">
        <text>L-seryl-[protein] + ATP = O-phospho-L-seryl-[protein] + ADP + H(+)</text>
        <dbReference type="Rhea" id="RHEA:17989"/>
        <dbReference type="Rhea" id="RHEA-COMP:9863"/>
        <dbReference type="Rhea" id="RHEA-COMP:11604"/>
        <dbReference type="ChEBI" id="CHEBI:15378"/>
        <dbReference type="ChEBI" id="CHEBI:29999"/>
        <dbReference type="ChEBI" id="CHEBI:30616"/>
        <dbReference type="ChEBI" id="CHEBI:83421"/>
        <dbReference type="ChEBI" id="CHEBI:456216"/>
        <dbReference type="EC" id="2.7.11.1"/>
    </reaction>
</comment>
<dbReference type="RefSeq" id="WP_141446117.1">
    <property type="nucleotide sequence ID" value="NZ_CP041217.1"/>
</dbReference>
<dbReference type="AlphaFoldDB" id="A0A4Y6USV1"/>
<dbReference type="InterPro" id="IPR000719">
    <property type="entry name" value="Prot_kinase_dom"/>
</dbReference>
<dbReference type="Pfam" id="PF03793">
    <property type="entry name" value="PASTA"/>
    <property type="match status" value="3"/>
</dbReference>
<dbReference type="InterPro" id="IPR008271">
    <property type="entry name" value="Ser/Thr_kinase_AS"/>
</dbReference>
<dbReference type="SMART" id="SM00740">
    <property type="entry name" value="PASTA"/>
    <property type="match status" value="3"/>
</dbReference>
<dbReference type="PROSITE" id="PS00107">
    <property type="entry name" value="PROTEIN_KINASE_ATP"/>
    <property type="match status" value="1"/>
</dbReference>
<evidence type="ECO:0000259" key="17">
    <source>
        <dbReference type="PROSITE" id="PS51178"/>
    </source>
</evidence>
<evidence type="ECO:0000256" key="10">
    <source>
        <dbReference type="ARBA" id="ARBA00048679"/>
    </source>
</evidence>
<keyword evidence="7 13" id="KW-0067">ATP-binding</keyword>
<dbReference type="Gene3D" id="3.30.10.20">
    <property type="match status" value="3"/>
</dbReference>
<feature type="compositionally biased region" description="Gly residues" evidence="14">
    <location>
        <begin position="762"/>
        <end position="772"/>
    </location>
</feature>
<dbReference type="GO" id="GO:0007165">
    <property type="term" value="P:signal transduction"/>
    <property type="evidence" value="ECO:0007669"/>
    <property type="project" value="UniProtKB-ARBA"/>
</dbReference>
<feature type="region of interest" description="Disordered" evidence="14">
    <location>
        <begin position="303"/>
        <end position="325"/>
    </location>
</feature>
<keyword evidence="2" id="KW-0723">Serine/threonine-protein kinase</keyword>
<evidence type="ECO:0000256" key="9">
    <source>
        <dbReference type="ARBA" id="ARBA00047899"/>
    </source>
</evidence>
<protein>
    <recommendedName>
        <fullName evidence="12">Serine/threonine-protein kinase PrkC</fullName>
        <ecNumber evidence="1">2.7.11.1</ecNumber>
    </recommendedName>
</protein>
<organism evidence="18 19">
    <name type="scientific">Saccharibacillus brassicae</name>
    <dbReference type="NCBI Taxonomy" id="2583377"/>
    <lineage>
        <taxon>Bacteria</taxon>
        <taxon>Bacillati</taxon>
        <taxon>Bacillota</taxon>
        <taxon>Bacilli</taxon>
        <taxon>Bacillales</taxon>
        <taxon>Paenibacillaceae</taxon>
        <taxon>Saccharibacillus</taxon>
    </lineage>
</organism>
<dbReference type="GO" id="GO:0009847">
    <property type="term" value="P:spore germination"/>
    <property type="evidence" value="ECO:0007669"/>
    <property type="project" value="UniProtKB-ARBA"/>
</dbReference>
<dbReference type="PROSITE" id="PS51178">
    <property type="entry name" value="PASTA"/>
    <property type="match status" value="3"/>
</dbReference>
<keyword evidence="4" id="KW-0808">Transferase</keyword>
<dbReference type="KEGG" id="saca:FFV09_01915"/>
<evidence type="ECO:0000256" key="5">
    <source>
        <dbReference type="ARBA" id="ARBA00022741"/>
    </source>
</evidence>
<feature type="compositionally biased region" description="Low complexity" evidence="14">
    <location>
        <begin position="752"/>
        <end position="761"/>
    </location>
</feature>
<evidence type="ECO:0000256" key="1">
    <source>
        <dbReference type="ARBA" id="ARBA00012513"/>
    </source>
</evidence>
<evidence type="ECO:0000256" key="15">
    <source>
        <dbReference type="SAM" id="Phobius"/>
    </source>
</evidence>
<accession>A0A4Y6USV1</accession>
<evidence type="ECO:0000256" key="2">
    <source>
        <dbReference type="ARBA" id="ARBA00022527"/>
    </source>
</evidence>
<evidence type="ECO:0000256" key="8">
    <source>
        <dbReference type="ARBA" id="ARBA00022968"/>
    </source>
</evidence>
<keyword evidence="19" id="KW-1185">Reference proteome</keyword>
<dbReference type="SUPFAM" id="SSF56112">
    <property type="entry name" value="Protein kinase-like (PK-like)"/>
    <property type="match status" value="1"/>
</dbReference>
<evidence type="ECO:0000313" key="18">
    <source>
        <dbReference type="EMBL" id="QDH19728.1"/>
    </source>
</evidence>
<keyword evidence="8" id="KW-0735">Signal-anchor</keyword>
<feature type="compositionally biased region" description="Acidic residues" evidence="14">
    <location>
        <begin position="704"/>
        <end position="728"/>
    </location>
</feature>
<dbReference type="FunFam" id="3.30.200.20:FF:000035">
    <property type="entry name" value="Serine/threonine protein kinase Stk1"/>
    <property type="match status" value="1"/>
</dbReference>
<evidence type="ECO:0000256" key="12">
    <source>
        <dbReference type="ARBA" id="ARBA00070041"/>
    </source>
</evidence>
<dbReference type="InterPro" id="IPR017441">
    <property type="entry name" value="Protein_kinase_ATP_BS"/>
</dbReference>
<dbReference type="NCBIfam" id="NF033483">
    <property type="entry name" value="PknB_PASTA_kin"/>
    <property type="match status" value="1"/>
</dbReference>
<dbReference type="GO" id="GO:0071224">
    <property type="term" value="P:cellular response to peptidoglycan"/>
    <property type="evidence" value="ECO:0007669"/>
    <property type="project" value="UniProtKB-ARBA"/>
</dbReference>
<evidence type="ECO:0000313" key="19">
    <source>
        <dbReference type="Proteomes" id="UP000316968"/>
    </source>
</evidence>
<dbReference type="CDD" id="cd14014">
    <property type="entry name" value="STKc_PknB_like"/>
    <property type="match status" value="1"/>
</dbReference>
<evidence type="ECO:0000256" key="4">
    <source>
        <dbReference type="ARBA" id="ARBA00022679"/>
    </source>
</evidence>
<feature type="binding site" evidence="13">
    <location>
        <position position="39"/>
    </location>
    <ligand>
        <name>ATP</name>
        <dbReference type="ChEBI" id="CHEBI:30616"/>
    </ligand>
</feature>
<dbReference type="GO" id="GO:0004674">
    <property type="term" value="F:protein serine/threonine kinase activity"/>
    <property type="evidence" value="ECO:0007669"/>
    <property type="project" value="UniProtKB-KW"/>
</dbReference>
<feature type="compositionally biased region" description="Basic and acidic residues" evidence="14">
    <location>
        <begin position="308"/>
        <end position="317"/>
    </location>
</feature>
<feature type="region of interest" description="Disordered" evidence="14">
    <location>
        <begin position="645"/>
        <end position="782"/>
    </location>
</feature>
<evidence type="ECO:0000256" key="13">
    <source>
        <dbReference type="PROSITE-ProRule" id="PRU10141"/>
    </source>
</evidence>
<comment type="catalytic activity">
    <reaction evidence="9">
        <text>L-threonyl-[protein] + ATP = O-phospho-L-threonyl-[protein] + ADP + H(+)</text>
        <dbReference type="Rhea" id="RHEA:46608"/>
        <dbReference type="Rhea" id="RHEA-COMP:11060"/>
        <dbReference type="Rhea" id="RHEA-COMP:11605"/>
        <dbReference type="ChEBI" id="CHEBI:15378"/>
        <dbReference type="ChEBI" id="CHEBI:30013"/>
        <dbReference type="ChEBI" id="CHEBI:30616"/>
        <dbReference type="ChEBI" id="CHEBI:61977"/>
        <dbReference type="ChEBI" id="CHEBI:456216"/>
        <dbReference type="EC" id="2.7.11.1"/>
    </reaction>
</comment>
<keyword evidence="15" id="KW-1133">Transmembrane helix</keyword>
<evidence type="ECO:0000259" key="16">
    <source>
        <dbReference type="PROSITE" id="PS50011"/>
    </source>
</evidence>
<evidence type="ECO:0000256" key="3">
    <source>
        <dbReference type="ARBA" id="ARBA00022544"/>
    </source>
</evidence>
<name>A0A4Y6USV1_SACBS</name>
<dbReference type="PANTHER" id="PTHR43289:SF34">
    <property type="entry name" value="SERINE_THREONINE-PROTEIN KINASE YBDM-RELATED"/>
    <property type="match status" value="1"/>
</dbReference>
<dbReference type="Gene3D" id="1.10.510.10">
    <property type="entry name" value="Transferase(Phosphotransferase) domain 1"/>
    <property type="match status" value="1"/>
</dbReference>
<dbReference type="CDD" id="cd06577">
    <property type="entry name" value="PASTA_pknB"/>
    <property type="match status" value="3"/>
</dbReference>
<proteinExistence type="predicted"/>